<dbReference type="SUPFAM" id="SSF103359">
    <property type="entry name" value="Suppressor of Fused, N-terminal domain"/>
    <property type="match status" value="1"/>
</dbReference>
<accession>A0ABX0J701</accession>
<dbReference type="Proteomes" id="UP001165962">
    <property type="component" value="Unassembled WGS sequence"/>
</dbReference>
<protein>
    <submittedName>
        <fullName evidence="2">Suppressor of fused domain protein</fullName>
    </submittedName>
</protein>
<dbReference type="PIRSF" id="PIRSF038192">
    <property type="entry name" value="Txn_reg_BtrU_prd"/>
    <property type="match status" value="1"/>
</dbReference>
<evidence type="ECO:0000313" key="3">
    <source>
        <dbReference type="Proteomes" id="UP001165962"/>
    </source>
</evidence>
<dbReference type="PANTHER" id="PTHR10928:SF2">
    <property type="entry name" value="SUPPRESSOR OF FUSED HOMOLOG"/>
    <property type="match status" value="1"/>
</dbReference>
<organism evidence="2 3">
    <name type="scientific">Paenibacillus agricola</name>
    <dbReference type="NCBI Taxonomy" id="2716264"/>
    <lineage>
        <taxon>Bacteria</taxon>
        <taxon>Bacillati</taxon>
        <taxon>Bacillota</taxon>
        <taxon>Bacilli</taxon>
        <taxon>Bacillales</taxon>
        <taxon>Paenibacillaceae</taxon>
        <taxon>Paenibacillus</taxon>
    </lineage>
</organism>
<reference evidence="2" key="1">
    <citation type="submission" date="2020-03" db="EMBL/GenBank/DDBJ databases">
        <title>Draft sequencing of Paenibacilllus sp. S3N08.</title>
        <authorList>
            <person name="Kim D.-U."/>
        </authorList>
    </citation>
    <scope>NUCLEOTIDE SEQUENCE</scope>
    <source>
        <strain evidence="2">S3N08</strain>
    </source>
</reference>
<proteinExistence type="predicted"/>
<dbReference type="InterPro" id="IPR017429">
    <property type="entry name" value="Suppressor_of_fused_bac"/>
</dbReference>
<name>A0ABX0J701_9BACL</name>
<feature type="domain" description="Suppressor of fused-like" evidence="1">
    <location>
        <begin position="39"/>
        <end position="202"/>
    </location>
</feature>
<dbReference type="PANTHER" id="PTHR10928">
    <property type="entry name" value="SUPPRESSOR OF FUSED"/>
    <property type="match status" value="1"/>
</dbReference>
<evidence type="ECO:0000313" key="2">
    <source>
        <dbReference type="EMBL" id="NHN32129.1"/>
    </source>
</evidence>
<gene>
    <name evidence="2" type="ORF">G9U52_20015</name>
</gene>
<dbReference type="InterPro" id="IPR020941">
    <property type="entry name" value="SUFU-like_domain"/>
</dbReference>
<dbReference type="InterPro" id="IPR007768">
    <property type="entry name" value="Suppressor_of_fused"/>
</dbReference>
<sequence>MTEQTEAPGWDAIDQAFSGIYGKTEPKHYGTLIPYQLGGPDPLDGISAYPRSEPVPHWHFVTYGFSELYKKEGTNPDYSGYGFELTFRLQRDSSEEEPPAWAMNMLQNIARYVFKSGNYFQTGHYLDMSGPIALESDTLLRAIAFIDDPELQPIQTPNGEVVFLQVMGITVDEMEAIQAWNCIGLLKAAAPYLPLFVTDLSRSSIMGHAEVAAAWQAGKQRDGSSTGSLFVENFQWGAEEQGGTTSYTISLGARQAPVVGGVVNGRIRMGKQLLLFGQGISVTFRPDGKPHAGLEEEQLVLQLDEPTALELADKLFPKEGSFTLSTLPDVRFQITKSDIRDQDGNIVETIG</sequence>
<comment type="caution">
    <text evidence="2">The sequence shown here is derived from an EMBL/GenBank/DDBJ whole genome shotgun (WGS) entry which is preliminary data.</text>
</comment>
<dbReference type="Pfam" id="PF05076">
    <property type="entry name" value="SUFU"/>
    <property type="match status" value="1"/>
</dbReference>
<dbReference type="InterPro" id="IPR037181">
    <property type="entry name" value="SUFU_N"/>
</dbReference>
<evidence type="ECO:0000259" key="1">
    <source>
        <dbReference type="Pfam" id="PF05076"/>
    </source>
</evidence>
<dbReference type="RefSeq" id="WP_166152406.1">
    <property type="nucleotide sequence ID" value="NZ_JAAOIW010000007.1"/>
</dbReference>
<keyword evidence="3" id="KW-1185">Reference proteome</keyword>
<dbReference type="EMBL" id="JAAOIW010000007">
    <property type="protein sequence ID" value="NHN32129.1"/>
    <property type="molecule type" value="Genomic_DNA"/>
</dbReference>